<dbReference type="RefSeq" id="WP_183987179.1">
    <property type="nucleotide sequence ID" value="NZ_JACIEV010000014.1"/>
</dbReference>
<dbReference type="Gene3D" id="3.30.200.20">
    <property type="entry name" value="Phosphorylase Kinase, domain 1"/>
    <property type="match status" value="1"/>
</dbReference>
<dbReference type="EMBL" id="JACIEV010000014">
    <property type="protein sequence ID" value="MBB4155562.1"/>
    <property type="molecule type" value="Genomic_DNA"/>
</dbReference>
<reference evidence="2 3" key="1">
    <citation type="submission" date="2020-08" db="EMBL/GenBank/DDBJ databases">
        <title>Genomic Encyclopedia of Type Strains, Phase IV (KMG-IV): sequencing the most valuable type-strain genomes for metagenomic binning, comparative biology and taxonomic classification.</title>
        <authorList>
            <person name="Goeker M."/>
        </authorList>
    </citation>
    <scope>NUCLEOTIDE SEQUENCE [LARGE SCALE GENOMIC DNA]</scope>
    <source>
        <strain evidence="2 3">YC6723</strain>
    </source>
</reference>
<dbReference type="InterPro" id="IPR011009">
    <property type="entry name" value="Kinase-like_dom_sf"/>
</dbReference>
<evidence type="ECO:0000313" key="2">
    <source>
        <dbReference type="EMBL" id="MBB4155562.1"/>
    </source>
</evidence>
<dbReference type="CDD" id="cd05154">
    <property type="entry name" value="ACAD10_11_N-like"/>
    <property type="match status" value="1"/>
</dbReference>
<dbReference type="Gene3D" id="3.90.1200.10">
    <property type="match status" value="1"/>
</dbReference>
<dbReference type="Proteomes" id="UP000529795">
    <property type="component" value="Unassembled WGS sequence"/>
</dbReference>
<keyword evidence="3" id="KW-1185">Reference proteome</keyword>
<accession>A0A840FFX6</accession>
<organism evidence="2 3">
    <name type="scientific">Sphingomonas jinjuensis</name>
    <dbReference type="NCBI Taxonomy" id="535907"/>
    <lineage>
        <taxon>Bacteria</taxon>
        <taxon>Pseudomonadati</taxon>
        <taxon>Pseudomonadota</taxon>
        <taxon>Alphaproteobacteria</taxon>
        <taxon>Sphingomonadales</taxon>
        <taxon>Sphingomonadaceae</taxon>
        <taxon>Sphingomonas</taxon>
    </lineage>
</organism>
<dbReference type="Pfam" id="PF01636">
    <property type="entry name" value="APH"/>
    <property type="match status" value="1"/>
</dbReference>
<dbReference type="SUPFAM" id="SSF56112">
    <property type="entry name" value="Protein kinase-like (PK-like)"/>
    <property type="match status" value="1"/>
</dbReference>
<dbReference type="PANTHER" id="PTHR47829">
    <property type="entry name" value="HYDROLASE, PUTATIVE (AFU_ORTHOLOGUE AFUA_1G12880)-RELATED"/>
    <property type="match status" value="1"/>
</dbReference>
<dbReference type="InterPro" id="IPR052898">
    <property type="entry name" value="ACAD10-like"/>
</dbReference>
<feature type="domain" description="Aminoglycoside phosphotransferase" evidence="1">
    <location>
        <begin position="40"/>
        <end position="269"/>
    </location>
</feature>
<keyword evidence="2" id="KW-0808">Transferase</keyword>
<dbReference type="GO" id="GO:0016301">
    <property type="term" value="F:kinase activity"/>
    <property type="evidence" value="ECO:0007669"/>
    <property type="project" value="UniProtKB-KW"/>
</dbReference>
<dbReference type="PANTHER" id="PTHR47829:SF3">
    <property type="entry name" value="AMINOGLYCOSIDE PHOSPHOTRANSFERASE DOMAIN-CONTAINING PROTEIN"/>
    <property type="match status" value="1"/>
</dbReference>
<gene>
    <name evidence="2" type="ORF">GGQ80_003487</name>
</gene>
<keyword evidence="2" id="KW-0418">Kinase</keyword>
<dbReference type="InterPro" id="IPR002575">
    <property type="entry name" value="Aminoglycoside_PTrfase"/>
</dbReference>
<dbReference type="AlphaFoldDB" id="A0A840FFX6"/>
<evidence type="ECO:0000313" key="3">
    <source>
        <dbReference type="Proteomes" id="UP000529795"/>
    </source>
</evidence>
<name>A0A840FFX6_9SPHN</name>
<comment type="caution">
    <text evidence="2">The sequence shown here is derived from an EMBL/GenBank/DDBJ whole genome shotgun (WGS) entry which is preliminary data.</text>
</comment>
<proteinExistence type="predicted"/>
<dbReference type="InterPro" id="IPR041726">
    <property type="entry name" value="ACAD10_11_N"/>
</dbReference>
<protein>
    <submittedName>
        <fullName evidence="2">Aminoglycoside phosphotransferase (APT) family kinase protein</fullName>
    </submittedName>
</protein>
<evidence type="ECO:0000259" key="1">
    <source>
        <dbReference type="Pfam" id="PF01636"/>
    </source>
</evidence>
<sequence length="353" mass="39010">MSDNAFAGTGDVRAAHRFDEAALAAWLERHVAGYRGDLRVTQFNGGQSNPTYKLTTAGDSYVLRRKPPGQLLKGAHAIEREARVMSALGRVGYPVPHIHGCCDDPGVIGTPFFVMEMVEGRIFWDASLEAQAPSERAAIFDAMNQAIAALHAIDPVAAGLESYGRADRYVARQLDRWIAQYRGDADAGRDEMMDRLADWLPAHVPDDEETAIVHGDFRIDNLIFAPDEPRVLAVLDWELSTLGHPLADFAYHLMMYRMPALTIPGLLGANLRALNLPDEDSYVDAYRQRTGRTSVPDLDFYLAFNLFRFAAICHGIKGRLLRGTAANPNAHRLAAEVPLLASLAWDQAMKSLR</sequence>